<dbReference type="EMBL" id="JFBM01000034">
    <property type="protein sequence ID" value="KFU77262.1"/>
    <property type="molecule type" value="Genomic_DNA"/>
</dbReference>
<dbReference type="Proteomes" id="UP000256220">
    <property type="component" value="Unassembled WGS sequence"/>
</dbReference>
<evidence type="ECO:0000256" key="5">
    <source>
        <dbReference type="ARBA" id="ARBA00022989"/>
    </source>
</evidence>
<keyword evidence="4 8" id="KW-0812">Transmembrane</keyword>
<comment type="caution">
    <text evidence="9">The sequence shown here is derived from an EMBL/GenBank/DDBJ whole genome shotgun (WGS) entry which is preliminary data.</text>
</comment>
<feature type="region of interest" description="Disordered" evidence="7">
    <location>
        <begin position="41"/>
        <end position="62"/>
    </location>
</feature>
<accession>A0A2P2FKM8</accession>
<proteinExistence type="inferred from homology"/>
<dbReference type="InterPro" id="IPR008693">
    <property type="entry name" value="MmpS"/>
</dbReference>
<evidence type="ECO:0000256" key="1">
    <source>
        <dbReference type="ARBA" id="ARBA00004236"/>
    </source>
</evidence>
<dbReference type="GO" id="GO:0005886">
    <property type="term" value="C:plasma membrane"/>
    <property type="evidence" value="ECO:0007669"/>
    <property type="project" value="UniProtKB-SubCell"/>
</dbReference>
<organism evidence="9 10">
    <name type="scientific">Amycolatopsis lurida NRRL 2430</name>
    <dbReference type="NCBI Taxonomy" id="1460371"/>
    <lineage>
        <taxon>Bacteria</taxon>
        <taxon>Bacillati</taxon>
        <taxon>Actinomycetota</taxon>
        <taxon>Actinomycetes</taxon>
        <taxon>Pseudonocardiales</taxon>
        <taxon>Pseudonocardiaceae</taxon>
        <taxon>Amycolatopsis</taxon>
    </lineage>
</organism>
<keyword evidence="3" id="KW-1003">Cell membrane</keyword>
<evidence type="ECO:0000313" key="9">
    <source>
        <dbReference type="EMBL" id="KFU77262.1"/>
    </source>
</evidence>
<reference evidence="9 10" key="1">
    <citation type="journal article" date="2014" name="Genome Announc.">
        <title>Draft Genome Sequence of Amycolatopsis lurida NRRL 2430, Producer of the Glycopeptide Family Antibiotic Ristocetin.</title>
        <authorList>
            <person name="Kwun M.J."/>
            <person name="Hong H.J."/>
        </authorList>
    </citation>
    <scope>NUCLEOTIDE SEQUENCE [LARGE SCALE GENOMIC DNA]</scope>
    <source>
        <strain evidence="9 10">NRRL 2430</strain>
    </source>
</reference>
<protein>
    <recommendedName>
        <fullName evidence="11">MmpS family membrane protein</fullName>
    </recommendedName>
</protein>
<gene>
    <name evidence="9" type="ORF">BB31_31400</name>
</gene>
<dbReference type="InterPro" id="IPR038468">
    <property type="entry name" value="MmpS_C"/>
</dbReference>
<feature type="compositionally biased region" description="Polar residues" evidence="7">
    <location>
        <begin position="50"/>
        <end position="62"/>
    </location>
</feature>
<evidence type="ECO:0000256" key="6">
    <source>
        <dbReference type="ARBA" id="ARBA00023136"/>
    </source>
</evidence>
<keyword evidence="5 8" id="KW-1133">Transmembrane helix</keyword>
<evidence type="ECO:0000256" key="3">
    <source>
        <dbReference type="ARBA" id="ARBA00022475"/>
    </source>
</evidence>
<feature type="region of interest" description="Disordered" evidence="7">
    <location>
        <begin position="86"/>
        <end position="113"/>
    </location>
</feature>
<evidence type="ECO:0008006" key="11">
    <source>
        <dbReference type="Google" id="ProtNLM"/>
    </source>
</evidence>
<evidence type="ECO:0000256" key="8">
    <source>
        <dbReference type="SAM" id="Phobius"/>
    </source>
</evidence>
<sequence length="208" mass="21322">MSLPPTMPPAPESPNKWKKWPWITGVVVAVLLIAAIADGGKTDDPGRTAISGSTLSSPPIVTTTDPAVAASVSSAAEAARESVSRSIAESAGRSSEAERKSSEAAIAQRKADEEEASKARKITYSVTTTGSGISSVTYLKPGFNISQETNVKGKKWSKTIESDESALGVNMNAQNAGGGTITCRISRGDGTTIAENSSSGAYAVVSCG</sequence>
<feature type="transmembrane region" description="Helical" evidence="8">
    <location>
        <begin position="20"/>
        <end position="37"/>
    </location>
</feature>
<comment type="subcellular location">
    <subcellularLocation>
        <location evidence="1">Cell membrane</location>
    </subcellularLocation>
</comment>
<evidence type="ECO:0000256" key="4">
    <source>
        <dbReference type="ARBA" id="ARBA00022692"/>
    </source>
</evidence>
<dbReference type="Gene3D" id="2.60.40.2880">
    <property type="entry name" value="MmpS1-5, C-terminal soluble domain"/>
    <property type="match status" value="1"/>
</dbReference>
<name>A0A2P2FKM8_AMYLU</name>
<keyword evidence="6 8" id="KW-0472">Membrane</keyword>
<evidence type="ECO:0000256" key="2">
    <source>
        <dbReference type="ARBA" id="ARBA00007531"/>
    </source>
</evidence>
<comment type="similarity">
    <text evidence="2">Belongs to the MmpS family.</text>
</comment>
<evidence type="ECO:0000256" key="7">
    <source>
        <dbReference type="SAM" id="MobiDB-lite"/>
    </source>
</evidence>
<keyword evidence="10" id="KW-1185">Reference proteome</keyword>
<dbReference type="Pfam" id="PF05423">
    <property type="entry name" value="Mycobact_memb"/>
    <property type="match status" value="1"/>
</dbReference>
<evidence type="ECO:0000313" key="10">
    <source>
        <dbReference type="Proteomes" id="UP000256220"/>
    </source>
</evidence>
<dbReference type="AlphaFoldDB" id="A0A2P2FKM8"/>